<dbReference type="InParanoid" id="A0A1X7VCL0"/>
<reference evidence="2" key="1">
    <citation type="submission" date="2017-05" db="UniProtKB">
        <authorList>
            <consortium name="EnsemblMetazoa"/>
        </authorList>
    </citation>
    <scope>IDENTIFICATION</scope>
</reference>
<feature type="transmembrane region" description="Helical" evidence="1">
    <location>
        <begin position="778"/>
        <end position="796"/>
    </location>
</feature>
<dbReference type="EnsemblMetazoa" id="Aqu2.1.37766_001">
    <property type="protein sequence ID" value="Aqu2.1.37766_001"/>
    <property type="gene ID" value="Aqu2.1.37766"/>
</dbReference>
<dbReference type="SUPFAM" id="SSF51126">
    <property type="entry name" value="Pectin lyase-like"/>
    <property type="match status" value="1"/>
</dbReference>
<proteinExistence type="predicted"/>
<feature type="transmembrane region" description="Helical" evidence="1">
    <location>
        <begin position="960"/>
        <end position="978"/>
    </location>
</feature>
<keyword evidence="1" id="KW-1133">Transmembrane helix</keyword>
<protein>
    <submittedName>
        <fullName evidence="2">Uncharacterized protein</fullName>
    </submittedName>
</protein>
<dbReference type="AlphaFoldDB" id="A0A1X7VCL0"/>
<evidence type="ECO:0000313" key="2">
    <source>
        <dbReference type="EnsemblMetazoa" id="Aqu2.1.37766_001"/>
    </source>
</evidence>
<feature type="transmembrane region" description="Helical" evidence="1">
    <location>
        <begin position="926"/>
        <end position="948"/>
    </location>
</feature>
<feature type="transmembrane region" description="Helical" evidence="1">
    <location>
        <begin position="840"/>
        <end position="863"/>
    </location>
</feature>
<feature type="transmembrane region" description="Helical" evidence="1">
    <location>
        <begin position="663"/>
        <end position="686"/>
    </location>
</feature>
<feature type="transmembrane region" description="Helical" evidence="1">
    <location>
        <begin position="901"/>
        <end position="920"/>
    </location>
</feature>
<feature type="transmembrane region" description="Helical" evidence="1">
    <location>
        <begin position="748"/>
        <end position="766"/>
    </location>
</feature>
<sequence length="1072" mass="120708">MGESSIVKCVNDSTFLLTDVHHFNIMSLSFHDCGLEFFICSNISFSHFSMSRGFIYIAFAKKVAISNSTLIKLENLLADNAFDFKIVSTVITGGTSFNVLGFIYSPPTECDYEQNNYSPEITNVSMHQASLIVLFDQSSSYHVEVDISGFVANGIFFSITPLSSQEIRVSNTSSHSSKIGLGISNEEESESIQSSCDIDLIPYFQRQIYLKVRNCQFYDNTYGFYDLTSDMVTVSIDESVAYNNRFGLIVLESVNVSVTNMKMFNNENNLIAFSEVFLSNVSITSNTVASGLTLQRGFATVADTLFISNNSGTNGGGLAVYDDSYLKLLPGARVDIVGNHATEKGGGIYTNNYLYCPFQSNSNLPPVYVNVSRNSADLVGHDIYGIFYKDNCTSYFSDNIRAANVPRKMCFCDPRNASRKTYAHSNCLRHIPEKNAFPGQELKVNIIMIGLSYSEDDVTAGDVNVYFDDKIMMERQPILANCSSVEIKLQTADYTKHNVKFSLYQHFDSFPIAELQVSFHSDSLYSSVFINNNSLACSVFINECPIGFSVNGSSECDCSQSVHRQNVTCDINTQSITHNGLLWIGTYDTSTPFNANATNPNACIINEDCLLYCSPNPVTFKLNDTDTQCVDNRGHRMCGSCREGYSLLMGSNNCGHCDDKHTYMVITWVTLFAVMGVLLVFLLIALNLTVSVGTLNGLLFYANIVKLYEPVFSRKGALPVLKQVISWINLDFGFEACFYNGMDTYAKQWLQFAFPLYLWVVIIIIIQLCRRYGKISRLMGSHAVPVLSTLFLLSYTKLVRTIVIVLHQRGVTLHCTNESVRSVSLWYEDPNVEYAKGKHAGLLAFALVVFLFFILPYTLFLLLDPLYEKYLSNYKMFKKVWGHFKPIIDAYSGPMKDEYRFWPGLLLVARIPILLSVTLVDSFIRSQNYLLCMLLTVLALLFSIQVSLGGLYRKRLHDIIEVWFLFNLCIMVALSIALNTDEEVLIWFNACIGIFTISFIIIIFYHFYLQISNQKWFKSILGKICKKQKKSATKVEDIVPHKTADMQMSEKVPTCTIVRKPSDPRESVVQLF</sequence>
<accession>A0A1X7VCL0</accession>
<evidence type="ECO:0000256" key="1">
    <source>
        <dbReference type="SAM" id="Phobius"/>
    </source>
</evidence>
<organism evidence="2">
    <name type="scientific">Amphimedon queenslandica</name>
    <name type="common">Sponge</name>
    <dbReference type="NCBI Taxonomy" id="400682"/>
    <lineage>
        <taxon>Eukaryota</taxon>
        <taxon>Metazoa</taxon>
        <taxon>Porifera</taxon>
        <taxon>Demospongiae</taxon>
        <taxon>Heteroscleromorpha</taxon>
        <taxon>Haplosclerida</taxon>
        <taxon>Niphatidae</taxon>
        <taxon>Amphimedon</taxon>
    </lineage>
</organism>
<dbReference type="InterPro" id="IPR011050">
    <property type="entry name" value="Pectin_lyase_fold/virulence"/>
</dbReference>
<keyword evidence="1" id="KW-0812">Transmembrane</keyword>
<feature type="transmembrane region" description="Helical" evidence="1">
    <location>
        <begin position="984"/>
        <end position="1008"/>
    </location>
</feature>
<keyword evidence="1" id="KW-0472">Membrane</keyword>
<name>A0A1X7VCL0_AMPQE</name>